<organism evidence="1 2">
    <name type="scientific">Pluteus cervinus</name>
    <dbReference type="NCBI Taxonomy" id="181527"/>
    <lineage>
        <taxon>Eukaryota</taxon>
        <taxon>Fungi</taxon>
        <taxon>Dikarya</taxon>
        <taxon>Basidiomycota</taxon>
        <taxon>Agaricomycotina</taxon>
        <taxon>Agaricomycetes</taxon>
        <taxon>Agaricomycetidae</taxon>
        <taxon>Agaricales</taxon>
        <taxon>Pluteineae</taxon>
        <taxon>Pluteaceae</taxon>
        <taxon>Pluteus</taxon>
    </lineage>
</organism>
<reference evidence="1 2" key="1">
    <citation type="journal article" date="2019" name="Nat. Ecol. Evol.">
        <title>Megaphylogeny resolves global patterns of mushroom evolution.</title>
        <authorList>
            <person name="Varga T."/>
            <person name="Krizsan K."/>
            <person name="Foldi C."/>
            <person name="Dima B."/>
            <person name="Sanchez-Garcia M."/>
            <person name="Sanchez-Ramirez S."/>
            <person name="Szollosi G.J."/>
            <person name="Szarkandi J.G."/>
            <person name="Papp V."/>
            <person name="Albert L."/>
            <person name="Andreopoulos W."/>
            <person name="Angelini C."/>
            <person name="Antonin V."/>
            <person name="Barry K.W."/>
            <person name="Bougher N.L."/>
            <person name="Buchanan P."/>
            <person name="Buyck B."/>
            <person name="Bense V."/>
            <person name="Catcheside P."/>
            <person name="Chovatia M."/>
            <person name="Cooper J."/>
            <person name="Damon W."/>
            <person name="Desjardin D."/>
            <person name="Finy P."/>
            <person name="Geml J."/>
            <person name="Haridas S."/>
            <person name="Hughes K."/>
            <person name="Justo A."/>
            <person name="Karasinski D."/>
            <person name="Kautmanova I."/>
            <person name="Kiss B."/>
            <person name="Kocsube S."/>
            <person name="Kotiranta H."/>
            <person name="LaButti K.M."/>
            <person name="Lechner B.E."/>
            <person name="Liimatainen K."/>
            <person name="Lipzen A."/>
            <person name="Lukacs Z."/>
            <person name="Mihaltcheva S."/>
            <person name="Morgado L.N."/>
            <person name="Niskanen T."/>
            <person name="Noordeloos M.E."/>
            <person name="Ohm R.A."/>
            <person name="Ortiz-Santana B."/>
            <person name="Ovrebo C."/>
            <person name="Racz N."/>
            <person name="Riley R."/>
            <person name="Savchenko A."/>
            <person name="Shiryaev A."/>
            <person name="Soop K."/>
            <person name="Spirin V."/>
            <person name="Szebenyi C."/>
            <person name="Tomsovsky M."/>
            <person name="Tulloss R.E."/>
            <person name="Uehling J."/>
            <person name="Grigoriev I.V."/>
            <person name="Vagvolgyi C."/>
            <person name="Papp T."/>
            <person name="Martin F.M."/>
            <person name="Miettinen O."/>
            <person name="Hibbett D.S."/>
            <person name="Nagy L.G."/>
        </authorList>
    </citation>
    <scope>NUCLEOTIDE SEQUENCE [LARGE SCALE GENOMIC DNA]</scope>
    <source>
        <strain evidence="1 2">NL-1719</strain>
    </source>
</reference>
<evidence type="ECO:0000313" key="1">
    <source>
        <dbReference type="EMBL" id="TFK70435.1"/>
    </source>
</evidence>
<dbReference type="EMBL" id="ML208313">
    <property type="protein sequence ID" value="TFK70435.1"/>
    <property type="molecule type" value="Genomic_DNA"/>
</dbReference>
<gene>
    <name evidence="1" type="ORF">BDN72DRAFT_838955</name>
</gene>
<evidence type="ECO:0000313" key="2">
    <source>
        <dbReference type="Proteomes" id="UP000308600"/>
    </source>
</evidence>
<dbReference type="Proteomes" id="UP000308600">
    <property type="component" value="Unassembled WGS sequence"/>
</dbReference>
<proteinExistence type="predicted"/>
<keyword evidence="2" id="KW-1185">Reference proteome</keyword>
<protein>
    <submittedName>
        <fullName evidence="1">Uncharacterized protein</fullName>
    </submittedName>
</protein>
<sequence>MSILPKVLALLAAIGAVYLGKLAINAESYQFDVWKCAKWHNQIVASIVAQSNKTIVSQKFSEVYANSEGTYPFQGSLTPSTIAFLDQLDVISNVPFTPNLAMPEPSSFWTYQITALNNPYPSAIQLYADVNNPSAGLFLDQRTHYATYFNSDEGFPRRDEWWPLEMALKRYSKLHLGGKYRLASTGQSISIQPYAKVDVAIALAHYESLVDGILFRMQSGDLTKRPLVSAQKLAEWNVRGFAADFLSQARTPTFKYIAPGITLPSDDQFDLVMRQKYGTPERKKALNPSGDLETLLLFPSETKVSEETLSAHPRDYLFSNSAGVYLRPTKEYADGFQFVTPFHLGKNGHLRRGNSPMFNSQDPVDPYWSMEGLDVLYQHGSCPFLPKHHARLASLIQLWGINVRKEHFKVGPEGVEGDMEVYKLADTQGHGGIDFDSNICWTDGVDPL</sequence>
<accession>A0ACD3AXA1</accession>
<name>A0ACD3AXA1_9AGAR</name>